<organism evidence="1 2">
    <name type="scientific">Suillus discolor</name>
    <dbReference type="NCBI Taxonomy" id="1912936"/>
    <lineage>
        <taxon>Eukaryota</taxon>
        <taxon>Fungi</taxon>
        <taxon>Dikarya</taxon>
        <taxon>Basidiomycota</taxon>
        <taxon>Agaricomycotina</taxon>
        <taxon>Agaricomycetes</taxon>
        <taxon>Agaricomycetidae</taxon>
        <taxon>Boletales</taxon>
        <taxon>Suillineae</taxon>
        <taxon>Suillaceae</taxon>
        <taxon>Suillus</taxon>
    </lineage>
</organism>
<evidence type="ECO:0000313" key="1">
    <source>
        <dbReference type="EMBL" id="KAG2096721.1"/>
    </source>
</evidence>
<dbReference type="Proteomes" id="UP000823399">
    <property type="component" value="Unassembled WGS sequence"/>
</dbReference>
<dbReference type="GeneID" id="64702222"/>
<name>A0A9P7JQ37_9AGAM</name>
<evidence type="ECO:0000313" key="2">
    <source>
        <dbReference type="Proteomes" id="UP000823399"/>
    </source>
</evidence>
<keyword evidence="2" id="KW-1185">Reference proteome</keyword>
<comment type="caution">
    <text evidence="1">The sequence shown here is derived from an EMBL/GenBank/DDBJ whole genome shotgun (WGS) entry which is preliminary data.</text>
</comment>
<accession>A0A9P7JQ37</accession>
<dbReference type="OrthoDB" id="3239511at2759"/>
<proteinExistence type="predicted"/>
<sequence length="685" mass="80036">MPFIVPPDTTHFDLNTFKTEYHPNACHEPVIEHFSAFRHVEANNVRPHVDDEALWTPFKSRADFEFAEIAHQATLNKDQTDRLLKLVWRIVNGNTNFTLRSHTELLRAWDLAASQMTPFEKYIIPVQHKKEVLEFDMHVWPLWDWAMDMLSEPLLAPHFVWDMQHLYKHDRTDYKCFIHEPWTADHWWHIQSSLPSNGAPFAIILYADKTHLSSSGAVKGYPIIARCANLPVPEDSGEDGKLSYTNLKCVVWHESFFKLLESIILYAKMGFMHECVMVLIWGTNCHCPCPVCLIPATKLYDHTMTYPLWTAEEVQAHNVFWRVLNSDPHGIISQDSLHLWHMGLFGRHKFEDLKKRVENLGCEALKKVDDQWQILYASHNILTHSKDRASYALLQCITSYLELDMYILLDVHTTDTIATREAELLVYQKLLERTKNWNFPKVHSGRHIFRDVLEKGASLELHPIKCAYLRQTNHKDVANQLLKLDHISLVSELIHSCINHLNKEHLRHLLSERELKDDENETKDDQMFAGHIHLGSPQSPIGFDLLHEHRYLKVNYESFIDWKLATDYLRCNPSFYGHEWRDCTLIRSHNKDGNDRNIFYVVSEQTLDLALVQPMDSLLSTRCTADRDLRFTRLHARPTASSEFISLHSIIHGALLVPSYDSNTDFFVVDYVDTDMFLHSRRKFF</sequence>
<dbReference type="Pfam" id="PF18759">
    <property type="entry name" value="Plavaka"/>
    <property type="match status" value="1"/>
</dbReference>
<reference evidence="1" key="1">
    <citation type="journal article" date="2020" name="New Phytol.">
        <title>Comparative genomics reveals dynamic genome evolution in host specialist ectomycorrhizal fungi.</title>
        <authorList>
            <person name="Lofgren L.A."/>
            <person name="Nguyen N.H."/>
            <person name="Vilgalys R."/>
            <person name="Ruytinx J."/>
            <person name="Liao H.L."/>
            <person name="Branco S."/>
            <person name="Kuo A."/>
            <person name="LaButti K."/>
            <person name="Lipzen A."/>
            <person name="Andreopoulos W."/>
            <person name="Pangilinan J."/>
            <person name="Riley R."/>
            <person name="Hundley H."/>
            <person name="Na H."/>
            <person name="Barry K."/>
            <person name="Grigoriev I.V."/>
            <person name="Stajich J.E."/>
            <person name="Kennedy P.G."/>
        </authorList>
    </citation>
    <scope>NUCLEOTIDE SEQUENCE</scope>
    <source>
        <strain evidence="1">FC423</strain>
    </source>
</reference>
<dbReference type="InterPro" id="IPR041078">
    <property type="entry name" value="Plavaka"/>
</dbReference>
<protein>
    <submittedName>
        <fullName evidence="1">Uncharacterized protein</fullName>
    </submittedName>
</protein>
<dbReference type="EMBL" id="JABBWM010000068">
    <property type="protein sequence ID" value="KAG2096721.1"/>
    <property type="molecule type" value="Genomic_DNA"/>
</dbReference>
<dbReference type="RefSeq" id="XP_041288313.1">
    <property type="nucleotide sequence ID" value="XM_041439963.1"/>
</dbReference>
<gene>
    <name evidence="1" type="ORF">F5147DRAFT_747547</name>
</gene>
<dbReference type="AlphaFoldDB" id="A0A9P7JQ37"/>